<keyword evidence="5 8" id="KW-1133">Transmembrane helix</keyword>
<keyword evidence="13" id="KW-1185">Reference proteome</keyword>
<dbReference type="RefSeq" id="WP_120203889.1">
    <property type="nucleotide sequence ID" value="NZ_CP032514.1"/>
</dbReference>
<dbReference type="Gene3D" id="3.10.580.10">
    <property type="entry name" value="CBS-domain"/>
    <property type="match status" value="1"/>
</dbReference>
<name>A0ABN5PM10_9ACTO</name>
<dbReference type="InterPro" id="IPR044751">
    <property type="entry name" value="Ion_transp-like_CBS"/>
</dbReference>
<dbReference type="InterPro" id="IPR000644">
    <property type="entry name" value="CBS_dom"/>
</dbReference>
<keyword evidence="7" id="KW-0129">CBS domain</keyword>
<dbReference type="InterPro" id="IPR051676">
    <property type="entry name" value="UPF0053_domain"/>
</dbReference>
<evidence type="ECO:0000313" key="12">
    <source>
        <dbReference type="EMBL" id="AYD89395.1"/>
    </source>
</evidence>
<proteinExistence type="predicted"/>
<dbReference type="Pfam" id="PF01595">
    <property type="entry name" value="CNNM"/>
    <property type="match status" value="1"/>
</dbReference>
<keyword evidence="2" id="KW-1003">Cell membrane</keyword>
<feature type="transmembrane region" description="Helical" evidence="9">
    <location>
        <begin position="98"/>
        <end position="119"/>
    </location>
</feature>
<dbReference type="Proteomes" id="UP000273001">
    <property type="component" value="Chromosome"/>
</dbReference>
<evidence type="ECO:0000259" key="10">
    <source>
        <dbReference type="PROSITE" id="PS51371"/>
    </source>
</evidence>
<keyword evidence="6 8" id="KW-0472">Membrane</keyword>
<reference evidence="12 13" key="1">
    <citation type="submission" date="2018-09" db="EMBL/GenBank/DDBJ databases">
        <authorList>
            <person name="Li J."/>
        </authorList>
    </citation>
    <scope>NUCLEOTIDE SEQUENCE [LARGE SCALE GENOMIC DNA]</scope>
    <source>
        <strain evidence="12 13">2129</strain>
    </source>
</reference>
<dbReference type="PROSITE" id="PS51371">
    <property type="entry name" value="CBS"/>
    <property type="match status" value="2"/>
</dbReference>
<evidence type="ECO:0000313" key="13">
    <source>
        <dbReference type="Proteomes" id="UP000273001"/>
    </source>
</evidence>
<evidence type="ECO:0000256" key="4">
    <source>
        <dbReference type="ARBA" id="ARBA00022737"/>
    </source>
</evidence>
<evidence type="ECO:0000256" key="5">
    <source>
        <dbReference type="ARBA" id="ARBA00022989"/>
    </source>
</evidence>
<feature type="domain" description="CBS" evidence="10">
    <location>
        <begin position="220"/>
        <end position="294"/>
    </location>
</feature>
<evidence type="ECO:0000256" key="7">
    <source>
        <dbReference type="PROSITE-ProRule" id="PRU00703"/>
    </source>
</evidence>
<dbReference type="InterPro" id="IPR002550">
    <property type="entry name" value="CNNM"/>
</dbReference>
<evidence type="ECO:0000256" key="3">
    <source>
        <dbReference type="ARBA" id="ARBA00022692"/>
    </source>
</evidence>
<evidence type="ECO:0000256" key="9">
    <source>
        <dbReference type="SAM" id="Phobius"/>
    </source>
</evidence>
<dbReference type="EMBL" id="CP032514">
    <property type="protein sequence ID" value="AYD89395.1"/>
    <property type="molecule type" value="Genomic_DNA"/>
</dbReference>
<evidence type="ECO:0000259" key="11">
    <source>
        <dbReference type="PROSITE" id="PS51846"/>
    </source>
</evidence>
<dbReference type="CDD" id="cd04590">
    <property type="entry name" value="CBS_pair_CorC_HlyC_assoc"/>
    <property type="match status" value="1"/>
</dbReference>
<protein>
    <submittedName>
        <fullName evidence="12">HlyC/CorC family transporter</fullName>
    </submittedName>
</protein>
<dbReference type="InterPro" id="IPR046342">
    <property type="entry name" value="CBS_dom_sf"/>
</dbReference>
<dbReference type="PROSITE" id="PS51846">
    <property type="entry name" value="CNNM"/>
    <property type="match status" value="1"/>
</dbReference>
<keyword evidence="3 8" id="KW-0812">Transmembrane</keyword>
<dbReference type="PANTHER" id="PTHR43099">
    <property type="entry name" value="UPF0053 PROTEIN YRKA"/>
    <property type="match status" value="1"/>
</dbReference>
<feature type="domain" description="CNNM transmembrane" evidence="11">
    <location>
        <begin position="1"/>
        <end position="202"/>
    </location>
</feature>
<comment type="subcellular location">
    <subcellularLocation>
        <location evidence="1">Cell membrane</location>
        <topology evidence="1">Multi-pass membrane protein</topology>
    </subcellularLocation>
</comment>
<evidence type="ECO:0000256" key="2">
    <source>
        <dbReference type="ARBA" id="ARBA00022475"/>
    </source>
</evidence>
<organism evidence="12 13">
    <name type="scientific">Actinomyces lilanjuaniae</name>
    <dbReference type="NCBI Taxonomy" id="2321394"/>
    <lineage>
        <taxon>Bacteria</taxon>
        <taxon>Bacillati</taxon>
        <taxon>Actinomycetota</taxon>
        <taxon>Actinomycetes</taxon>
        <taxon>Actinomycetales</taxon>
        <taxon>Actinomycetaceae</taxon>
        <taxon>Actinomyces</taxon>
    </lineage>
</organism>
<dbReference type="PANTHER" id="PTHR43099:SF5">
    <property type="entry name" value="HLYC_CORC FAMILY TRANSPORTER"/>
    <property type="match status" value="1"/>
</dbReference>
<evidence type="ECO:0000256" key="1">
    <source>
        <dbReference type="ARBA" id="ARBA00004651"/>
    </source>
</evidence>
<dbReference type="SUPFAM" id="SSF54631">
    <property type="entry name" value="CBS-domain pair"/>
    <property type="match status" value="1"/>
</dbReference>
<accession>A0ABN5PM10</accession>
<keyword evidence="4" id="KW-0677">Repeat</keyword>
<evidence type="ECO:0000256" key="6">
    <source>
        <dbReference type="ARBA" id="ARBA00023136"/>
    </source>
</evidence>
<feature type="domain" description="CBS" evidence="10">
    <location>
        <begin position="298"/>
        <end position="355"/>
    </location>
</feature>
<gene>
    <name evidence="12" type="ORF">D5R93_03760</name>
</gene>
<sequence length="374" mass="38930">MSTPAALLVTAVLLVGNAFFVGAEFAVTSARRSQLEPLAEAGDTRAVTALWALRHVSRMLATAQLGVTLCSTGLGVVAEPAIAHAIEPWLARHGAGQAGTHAVAVLIALVIVVYLHVVAGEMVPKNISISSPEKAVRWLAPPLVRVATVLGPVVSGLNGLANGVLRLLGIEPREEVAAAFNAQEVASIVERSTAEGVLEDATGLLSGALEFSEETAGSVMVPVGDLVTLPLDCTPEDVEAAVASTGYSRFPLVADVARAERPGQKGVREVPAVTGYLHLKDVLDADGEERTRPVPAWRARALVPVRAHDEIETALAAMQRTGAHLGRVEDAAGQVLGVVFLEDILEELVGEVNDAMQRSGARSAAGHDQGVDTP</sequence>
<evidence type="ECO:0000256" key="8">
    <source>
        <dbReference type="PROSITE-ProRule" id="PRU01193"/>
    </source>
</evidence>